<organism evidence="2 3">
    <name type="scientific">Linum trigynum</name>
    <dbReference type="NCBI Taxonomy" id="586398"/>
    <lineage>
        <taxon>Eukaryota</taxon>
        <taxon>Viridiplantae</taxon>
        <taxon>Streptophyta</taxon>
        <taxon>Embryophyta</taxon>
        <taxon>Tracheophyta</taxon>
        <taxon>Spermatophyta</taxon>
        <taxon>Magnoliopsida</taxon>
        <taxon>eudicotyledons</taxon>
        <taxon>Gunneridae</taxon>
        <taxon>Pentapetalae</taxon>
        <taxon>rosids</taxon>
        <taxon>fabids</taxon>
        <taxon>Malpighiales</taxon>
        <taxon>Linaceae</taxon>
        <taxon>Linum</taxon>
    </lineage>
</organism>
<dbReference type="PANTHER" id="PTHR24559">
    <property type="entry name" value="TRANSPOSON TY3-I GAG-POL POLYPROTEIN"/>
    <property type="match status" value="1"/>
</dbReference>
<keyword evidence="3" id="KW-1185">Reference proteome</keyword>
<dbReference type="Gene3D" id="3.10.10.10">
    <property type="entry name" value="HIV Type 1 Reverse Transcriptase, subunit A, domain 1"/>
    <property type="match status" value="1"/>
</dbReference>
<name>A0AAV2FYF9_9ROSI</name>
<reference evidence="2 3" key="1">
    <citation type="submission" date="2024-04" db="EMBL/GenBank/DDBJ databases">
        <authorList>
            <person name="Fracassetti M."/>
        </authorList>
    </citation>
    <scope>NUCLEOTIDE SEQUENCE [LARGE SCALE GENOMIC DNA]</scope>
</reference>
<dbReference type="InterPro" id="IPR043502">
    <property type="entry name" value="DNA/RNA_pol_sf"/>
</dbReference>
<feature type="domain" description="Reverse transcriptase" evidence="1">
    <location>
        <begin position="196"/>
        <end position="279"/>
    </location>
</feature>
<dbReference type="InterPro" id="IPR000477">
    <property type="entry name" value="RT_dom"/>
</dbReference>
<dbReference type="AlphaFoldDB" id="A0AAV2FYF9"/>
<dbReference type="InterPro" id="IPR053134">
    <property type="entry name" value="RNA-dir_DNA_polymerase"/>
</dbReference>
<evidence type="ECO:0000313" key="2">
    <source>
        <dbReference type="EMBL" id="CAL1403012.1"/>
    </source>
</evidence>
<dbReference type="Gene3D" id="2.40.70.10">
    <property type="entry name" value="Acid Proteases"/>
    <property type="match status" value="1"/>
</dbReference>
<dbReference type="CDD" id="cd00303">
    <property type="entry name" value="retropepsin_like"/>
    <property type="match status" value="1"/>
</dbReference>
<gene>
    <name evidence="2" type="ORF">LTRI10_LOCUS42978</name>
</gene>
<evidence type="ECO:0000313" key="3">
    <source>
        <dbReference type="Proteomes" id="UP001497516"/>
    </source>
</evidence>
<accession>A0AAV2FYF9</accession>
<dbReference type="InterPro" id="IPR021109">
    <property type="entry name" value="Peptidase_aspartic_dom_sf"/>
</dbReference>
<dbReference type="Gene3D" id="3.30.70.270">
    <property type="match status" value="1"/>
</dbReference>
<dbReference type="CDD" id="cd01647">
    <property type="entry name" value="RT_LTR"/>
    <property type="match status" value="1"/>
</dbReference>
<protein>
    <recommendedName>
        <fullName evidence="1">Reverse transcriptase domain-containing protein</fullName>
    </recommendedName>
</protein>
<dbReference type="Pfam" id="PF00078">
    <property type="entry name" value="RVT_1"/>
    <property type="match status" value="1"/>
</dbReference>
<dbReference type="PANTHER" id="PTHR24559:SF434">
    <property type="entry name" value="RNA-DIRECTED DNA POLYMERASE HOMOLOG"/>
    <property type="match status" value="1"/>
</dbReference>
<dbReference type="Pfam" id="PF08284">
    <property type="entry name" value="RVP_2"/>
    <property type="match status" value="1"/>
</dbReference>
<dbReference type="Proteomes" id="UP001497516">
    <property type="component" value="Chromosome 7"/>
</dbReference>
<dbReference type="InterPro" id="IPR043128">
    <property type="entry name" value="Rev_trsase/Diguanyl_cyclase"/>
</dbReference>
<evidence type="ECO:0000259" key="1">
    <source>
        <dbReference type="Pfam" id="PF00078"/>
    </source>
</evidence>
<dbReference type="SUPFAM" id="SSF56672">
    <property type="entry name" value="DNA/RNA polymerases"/>
    <property type="match status" value="1"/>
</dbReference>
<sequence>MVVRVANGAPMQCKTVYRELSFDIQGLPVTTDMFVLPIRGFDMILGVPWLQGLGPVTTDWRSLTMRFKWRDKEWCLQGLTTALGPVSLHECITGVEAELAVMCWPVASTENQELALDLQRVLAVFSELFQTPTTLSPHRQVDHRIQLKDGVEAVNARPYRYGHSQKEEIEQQVEEMLSTGLIRPSTSPFSSPVLLVKKKDGTWCFYTDYRALNVATVKDRFPIPTVDDMLGELHGSAYFTKLDLRAGYHQIRITEEDAHKTVFRMHNGHYEYLVMPFGL</sequence>
<proteinExistence type="predicted"/>
<dbReference type="EMBL" id="OZ034820">
    <property type="protein sequence ID" value="CAL1403012.1"/>
    <property type="molecule type" value="Genomic_DNA"/>
</dbReference>